<dbReference type="InterPro" id="IPR001810">
    <property type="entry name" value="F-box_dom"/>
</dbReference>
<dbReference type="NCBIfam" id="TIGR01640">
    <property type="entry name" value="F_box_assoc_1"/>
    <property type="match status" value="1"/>
</dbReference>
<feature type="domain" description="F-box" evidence="1">
    <location>
        <begin position="1"/>
        <end position="45"/>
    </location>
</feature>
<dbReference type="Pfam" id="PF12937">
    <property type="entry name" value="F-box-like"/>
    <property type="match status" value="1"/>
</dbReference>
<dbReference type="InterPro" id="IPR036047">
    <property type="entry name" value="F-box-like_dom_sf"/>
</dbReference>
<organism evidence="2 3">
    <name type="scientific">Stephania japonica</name>
    <dbReference type="NCBI Taxonomy" id="461633"/>
    <lineage>
        <taxon>Eukaryota</taxon>
        <taxon>Viridiplantae</taxon>
        <taxon>Streptophyta</taxon>
        <taxon>Embryophyta</taxon>
        <taxon>Tracheophyta</taxon>
        <taxon>Spermatophyta</taxon>
        <taxon>Magnoliopsida</taxon>
        <taxon>Ranunculales</taxon>
        <taxon>Menispermaceae</taxon>
        <taxon>Menispermoideae</taxon>
        <taxon>Cissampelideae</taxon>
        <taxon>Stephania</taxon>
    </lineage>
</organism>
<evidence type="ECO:0000313" key="3">
    <source>
        <dbReference type="Proteomes" id="UP001417504"/>
    </source>
</evidence>
<dbReference type="PANTHER" id="PTHR31672">
    <property type="entry name" value="BNACNNG10540D PROTEIN"/>
    <property type="match status" value="1"/>
</dbReference>
<gene>
    <name evidence="2" type="ORF">Sjap_002883</name>
</gene>
<dbReference type="PANTHER" id="PTHR31672:SF13">
    <property type="entry name" value="F-BOX PROTEIN CPR30-LIKE"/>
    <property type="match status" value="1"/>
</dbReference>
<dbReference type="SMART" id="SM00256">
    <property type="entry name" value="FBOX"/>
    <property type="match status" value="1"/>
</dbReference>
<dbReference type="Proteomes" id="UP001417504">
    <property type="component" value="Unassembled WGS sequence"/>
</dbReference>
<proteinExistence type="predicted"/>
<dbReference type="Pfam" id="PF08268">
    <property type="entry name" value="FBA_3"/>
    <property type="match status" value="1"/>
</dbReference>
<dbReference type="PROSITE" id="PS50181">
    <property type="entry name" value="FBOX"/>
    <property type="match status" value="1"/>
</dbReference>
<reference evidence="2 3" key="1">
    <citation type="submission" date="2024-01" db="EMBL/GenBank/DDBJ databases">
        <title>Genome assemblies of Stephania.</title>
        <authorList>
            <person name="Yang L."/>
        </authorList>
    </citation>
    <scope>NUCLEOTIDE SEQUENCE [LARGE SCALE GENOMIC DNA]</scope>
    <source>
        <strain evidence="2">QJT</strain>
        <tissue evidence="2">Leaf</tissue>
    </source>
</reference>
<dbReference type="EMBL" id="JBBNAE010000001">
    <property type="protein sequence ID" value="KAK9155403.1"/>
    <property type="molecule type" value="Genomic_DNA"/>
</dbReference>
<name>A0AAP0KP82_9MAGN</name>
<dbReference type="Gene3D" id="1.20.1280.50">
    <property type="match status" value="1"/>
</dbReference>
<sequence length="259" mass="28688">MGTLPHELYSSILQRLPAKMLLRFRAVSKLWRDNIDDPTLALAQLSLAVEEAMLIAILRPREEIKCSYIVEEIGLKGRSESLISIRNGAIGSFQMARLSSLVNSCNGLLCFSNHGCDHHYTLEGVIAEIFVCNPLMQDLRILPPLPPNQTLGFGFSPSAKAFNVVGVSENFKFLEAKVCTLGFGTKVWKLISSAPPYPIYGKPAYANGVLYWKIDDQCETPNGERIVCFDVGEEVFRIADMLGCVDRNNSPTLESKTSN</sequence>
<dbReference type="InterPro" id="IPR050796">
    <property type="entry name" value="SCF_F-box_component"/>
</dbReference>
<dbReference type="AlphaFoldDB" id="A0AAP0KP82"/>
<dbReference type="InterPro" id="IPR013187">
    <property type="entry name" value="F-box-assoc_dom_typ3"/>
</dbReference>
<protein>
    <recommendedName>
        <fullName evidence="1">F-box domain-containing protein</fullName>
    </recommendedName>
</protein>
<keyword evidence="3" id="KW-1185">Reference proteome</keyword>
<dbReference type="InterPro" id="IPR017451">
    <property type="entry name" value="F-box-assoc_interact_dom"/>
</dbReference>
<evidence type="ECO:0000259" key="1">
    <source>
        <dbReference type="PROSITE" id="PS50181"/>
    </source>
</evidence>
<comment type="caution">
    <text evidence="2">The sequence shown here is derived from an EMBL/GenBank/DDBJ whole genome shotgun (WGS) entry which is preliminary data.</text>
</comment>
<accession>A0AAP0KP82</accession>
<dbReference type="SUPFAM" id="SSF81383">
    <property type="entry name" value="F-box domain"/>
    <property type="match status" value="1"/>
</dbReference>
<evidence type="ECO:0000313" key="2">
    <source>
        <dbReference type="EMBL" id="KAK9155403.1"/>
    </source>
</evidence>